<keyword evidence="3" id="KW-0472">Membrane</keyword>
<keyword evidence="1" id="KW-0175">Coiled coil</keyword>
<gene>
    <name evidence="5" type="ORF">DPMN_118393</name>
</gene>
<dbReference type="AlphaFoldDB" id="A0A9D4GK38"/>
<dbReference type="InterPro" id="IPR002645">
    <property type="entry name" value="STAS_dom"/>
</dbReference>
<reference evidence="5" key="1">
    <citation type="journal article" date="2019" name="bioRxiv">
        <title>The Genome of the Zebra Mussel, Dreissena polymorpha: A Resource for Invasive Species Research.</title>
        <authorList>
            <person name="McCartney M.A."/>
            <person name="Auch B."/>
            <person name="Kono T."/>
            <person name="Mallez S."/>
            <person name="Zhang Y."/>
            <person name="Obille A."/>
            <person name="Becker A."/>
            <person name="Abrahante J.E."/>
            <person name="Garbe J."/>
            <person name="Badalamenti J.P."/>
            <person name="Herman A."/>
            <person name="Mangelson H."/>
            <person name="Liachko I."/>
            <person name="Sullivan S."/>
            <person name="Sone E.D."/>
            <person name="Koren S."/>
            <person name="Silverstein K.A.T."/>
            <person name="Beckman K.B."/>
            <person name="Gohl D.M."/>
        </authorList>
    </citation>
    <scope>NUCLEOTIDE SEQUENCE</scope>
    <source>
        <strain evidence="5">Duluth1</strain>
        <tissue evidence="5">Whole animal</tissue>
    </source>
</reference>
<name>A0A9D4GK38_DREPO</name>
<feature type="region of interest" description="Disordered" evidence="2">
    <location>
        <begin position="383"/>
        <end position="402"/>
    </location>
</feature>
<reference evidence="5" key="2">
    <citation type="submission" date="2020-11" db="EMBL/GenBank/DDBJ databases">
        <authorList>
            <person name="McCartney M.A."/>
            <person name="Auch B."/>
            <person name="Kono T."/>
            <person name="Mallez S."/>
            <person name="Becker A."/>
            <person name="Gohl D.M."/>
            <person name="Silverstein K.A.T."/>
            <person name="Koren S."/>
            <person name="Bechman K.B."/>
            <person name="Herman A."/>
            <person name="Abrahante J.E."/>
            <person name="Garbe J."/>
        </authorList>
    </citation>
    <scope>NUCLEOTIDE SEQUENCE</scope>
    <source>
        <strain evidence="5">Duluth1</strain>
        <tissue evidence="5">Whole animal</tissue>
    </source>
</reference>
<comment type="caution">
    <text evidence="5">The sequence shown here is derived from an EMBL/GenBank/DDBJ whole genome shotgun (WGS) entry which is preliminary data.</text>
</comment>
<dbReference type="Gene3D" id="3.30.750.24">
    <property type="entry name" value="STAS domain"/>
    <property type="match status" value="1"/>
</dbReference>
<feature type="compositionally biased region" description="Acidic residues" evidence="2">
    <location>
        <begin position="289"/>
        <end position="304"/>
    </location>
</feature>
<dbReference type="EMBL" id="JAIWYP010000005">
    <property type="protein sequence ID" value="KAH3816869.1"/>
    <property type="molecule type" value="Genomic_DNA"/>
</dbReference>
<evidence type="ECO:0000256" key="1">
    <source>
        <dbReference type="SAM" id="Coils"/>
    </source>
</evidence>
<accession>A0A9D4GK38</accession>
<feature type="domain" description="STAS" evidence="4">
    <location>
        <begin position="63"/>
        <end position="254"/>
    </location>
</feature>
<evidence type="ECO:0000256" key="2">
    <source>
        <dbReference type="SAM" id="MobiDB-lite"/>
    </source>
</evidence>
<evidence type="ECO:0000259" key="4">
    <source>
        <dbReference type="PROSITE" id="PS50801"/>
    </source>
</evidence>
<keyword evidence="3" id="KW-1133">Transmembrane helix</keyword>
<dbReference type="PANTHER" id="PTHR11814">
    <property type="entry name" value="SULFATE TRANSPORTER"/>
    <property type="match status" value="1"/>
</dbReference>
<feature type="transmembrane region" description="Helical" evidence="3">
    <location>
        <begin position="12"/>
        <end position="38"/>
    </location>
</feature>
<organism evidence="5 6">
    <name type="scientific">Dreissena polymorpha</name>
    <name type="common">Zebra mussel</name>
    <name type="synonym">Mytilus polymorpha</name>
    <dbReference type="NCBI Taxonomy" id="45954"/>
    <lineage>
        <taxon>Eukaryota</taxon>
        <taxon>Metazoa</taxon>
        <taxon>Spiralia</taxon>
        <taxon>Lophotrochozoa</taxon>
        <taxon>Mollusca</taxon>
        <taxon>Bivalvia</taxon>
        <taxon>Autobranchia</taxon>
        <taxon>Heteroconchia</taxon>
        <taxon>Euheterodonta</taxon>
        <taxon>Imparidentia</taxon>
        <taxon>Neoheterodontei</taxon>
        <taxon>Myida</taxon>
        <taxon>Dreissenoidea</taxon>
        <taxon>Dreissenidae</taxon>
        <taxon>Dreissena</taxon>
    </lineage>
</organism>
<proteinExistence type="predicted"/>
<dbReference type="Proteomes" id="UP000828390">
    <property type="component" value="Unassembled WGS sequence"/>
</dbReference>
<keyword evidence="3" id="KW-0812">Transmembrane</keyword>
<keyword evidence="6" id="KW-1185">Reference proteome</keyword>
<dbReference type="PROSITE" id="PS50801">
    <property type="entry name" value="STAS"/>
    <property type="match status" value="1"/>
</dbReference>
<dbReference type="InterPro" id="IPR001902">
    <property type="entry name" value="SLC26A/SulP_fam"/>
</dbReference>
<feature type="coiled-coil region" evidence="1">
    <location>
        <begin position="107"/>
        <end position="137"/>
    </location>
</feature>
<sequence>MNADDKESVWLVTFIAVVVFDVALGLLIGIVFSLYFVLRHSQKPEMSEMGQLPETGMYNDLRVTKQVTEVPGMKIFRFETSIYFANAEHFRDRLYKKTGLLPRKLLKRKRKAMHETLQRRKRELEEMELEKKRKAAQSPQRHYHIEVVTEAPVDPYEQQLKRAAENRLIMERFAAAWQPPIKVIIIDLSVVNYIDSVGVKTLSSIVTQYKEVGIKTFIAGSKPDVRTMLRTADFTKTIDYSSLYSTVHEAVVIGQEIVDEEIRKNIPPREDIKLMIEISNRDPNAPENDGNDQFEEEDDEEEDSDGKPAQPSILNLKDAHNDDDDDTWFDVSPYDFEMRTVQVHPETVGLLHREETAEVEGGAASISRRGKIVTFSSRGSLIHDEDFDNVPLSQDHTESSAL</sequence>
<evidence type="ECO:0000313" key="6">
    <source>
        <dbReference type="Proteomes" id="UP000828390"/>
    </source>
</evidence>
<evidence type="ECO:0000313" key="5">
    <source>
        <dbReference type="EMBL" id="KAH3816869.1"/>
    </source>
</evidence>
<dbReference type="SUPFAM" id="SSF52091">
    <property type="entry name" value="SpoIIaa-like"/>
    <property type="match status" value="1"/>
</dbReference>
<dbReference type="Pfam" id="PF01740">
    <property type="entry name" value="STAS"/>
    <property type="match status" value="1"/>
</dbReference>
<dbReference type="GO" id="GO:0055085">
    <property type="term" value="P:transmembrane transport"/>
    <property type="evidence" value="ECO:0007669"/>
    <property type="project" value="InterPro"/>
</dbReference>
<protein>
    <recommendedName>
        <fullName evidence="4">STAS domain-containing protein</fullName>
    </recommendedName>
</protein>
<feature type="region of interest" description="Disordered" evidence="2">
    <location>
        <begin position="277"/>
        <end position="325"/>
    </location>
</feature>
<dbReference type="CDD" id="cd07042">
    <property type="entry name" value="STAS_SulP_like_sulfate_transporter"/>
    <property type="match status" value="1"/>
</dbReference>
<dbReference type="InterPro" id="IPR036513">
    <property type="entry name" value="STAS_dom_sf"/>
</dbReference>
<evidence type="ECO:0000256" key="3">
    <source>
        <dbReference type="SAM" id="Phobius"/>
    </source>
</evidence>
<dbReference type="GO" id="GO:0016020">
    <property type="term" value="C:membrane"/>
    <property type="evidence" value="ECO:0007669"/>
    <property type="project" value="InterPro"/>
</dbReference>